<name>A0A512DKG8_9PROT</name>
<protein>
    <submittedName>
        <fullName evidence="2">Uncharacterized protein</fullName>
    </submittedName>
</protein>
<feature type="compositionally biased region" description="Low complexity" evidence="1">
    <location>
        <begin position="10"/>
        <end position="21"/>
    </location>
</feature>
<keyword evidence="3" id="KW-1185">Reference proteome</keyword>
<proteinExistence type="predicted"/>
<sequence>MKTSRLSHKSASAPPNSENSSTGNAVADWTSATMGALSVIDVISHAAPTDCIQTPMLDISVASQIARNIG</sequence>
<gene>
    <name evidence="2" type="ORF">SAE02_11140</name>
</gene>
<feature type="region of interest" description="Disordered" evidence="1">
    <location>
        <begin position="1"/>
        <end position="25"/>
    </location>
</feature>
<evidence type="ECO:0000313" key="2">
    <source>
        <dbReference type="EMBL" id="GEO36966.1"/>
    </source>
</evidence>
<dbReference type="AlphaFoldDB" id="A0A512DKG8"/>
<evidence type="ECO:0000256" key="1">
    <source>
        <dbReference type="SAM" id="MobiDB-lite"/>
    </source>
</evidence>
<organism evidence="2 3">
    <name type="scientific">Skermanella aerolata</name>
    <dbReference type="NCBI Taxonomy" id="393310"/>
    <lineage>
        <taxon>Bacteria</taxon>
        <taxon>Pseudomonadati</taxon>
        <taxon>Pseudomonadota</taxon>
        <taxon>Alphaproteobacteria</taxon>
        <taxon>Rhodospirillales</taxon>
        <taxon>Azospirillaceae</taxon>
        <taxon>Skermanella</taxon>
    </lineage>
</organism>
<dbReference type="EMBL" id="BJYZ01000003">
    <property type="protein sequence ID" value="GEO36966.1"/>
    <property type="molecule type" value="Genomic_DNA"/>
</dbReference>
<accession>A0A512DKG8</accession>
<comment type="caution">
    <text evidence="2">The sequence shown here is derived from an EMBL/GenBank/DDBJ whole genome shotgun (WGS) entry which is preliminary data.</text>
</comment>
<reference evidence="2 3" key="1">
    <citation type="submission" date="2019-07" db="EMBL/GenBank/DDBJ databases">
        <title>Whole genome shotgun sequence of Skermanella aerolata NBRC 106429.</title>
        <authorList>
            <person name="Hosoyama A."/>
            <person name="Uohara A."/>
            <person name="Ohji S."/>
            <person name="Ichikawa N."/>
        </authorList>
    </citation>
    <scope>NUCLEOTIDE SEQUENCE [LARGE SCALE GENOMIC DNA]</scope>
    <source>
        <strain evidence="2 3">NBRC 106429</strain>
    </source>
</reference>
<dbReference type="Proteomes" id="UP000321523">
    <property type="component" value="Unassembled WGS sequence"/>
</dbReference>
<evidence type="ECO:0000313" key="3">
    <source>
        <dbReference type="Proteomes" id="UP000321523"/>
    </source>
</evidence>